<evidence type="ECO:0000256" key="1">
    <source>
        <dbReference type="SAM" id="SignalP"/>
    </source>
</evidence>
<organism evidence="2 3">
    <name type="scientific">Saponaria officinalis</name>
    <name type="common">Common soapwort</name>
    <name type="synonym">Lychnis saponaria</name>
    <dbReference type="NCBI Taxonomy" id="3572"/>
    <lineage>
        <taxon>Eukaryota</taxon>
        <taxon>Viridiplantae</taxon>
        <taxon>Streptophyta</taxon>
        <taxon>Embryophyta</taxon>
        <taxon>Tracheophyta</taxon>
        <taxon>Spermatophyta</taxon>
        <taxon>Magnoliopsida</taxon>
        <taxon>eudicotyledons</taxon>
        <taxon>Gunneridae</taxon>
        <taxon>Pentapetalae</taxon>
        <taxon>Caryophyllales</taxon>
        <taxon>Caryophyllaceae</taxon>
        <taxon>Caryophylleae</taxon>
        <taxon>Saponaria</taxon>
    </lineage>
</organism>
<gene>
    <name evidence="2" type="ORF">RND81_05G031900</name>
</gene>
<dbReference type="AlphaFoldDB" id="A0AAW1KT98"/>
<proteinExistence type="predicted"/>
<dbReference type="EMBL" id="JBDFQZ010000005">
    <property type="protein sequence ID" value="KAK9723883.1"/>
    <property type="molecule type" value="Genomic_DNA"/>
</dbReference>
<keyword evidence="3" id="KW-1185">Reference proteome</keyword>
<evidence type="ECO:0000313" key="2">
    <source>
        <dbReference type="EMBL" id="KAK9723883.1"/>
    </source>
</evidence>
<comment type="caution">
    <text evidence="2">The sequence shown here is derived from an EMBL/GenBank/DDBJ whole genome shotgun (WGS) entry which is preliminary data.</text>
</comment>
<dbReference type="Proteomes" id="UP001443914">
    <property type="component" value="Unassembled WGS sequence"/>
</dbReference>
<evidence type="ECO:0000313" key="3">
    <source>
        <dbReference type="Proteomes" id="UP001443914"/>
    </source>
</evidence>
<feature type="chain" id="PRO_5043901028" evidence="1">
    <location>
        <begin position="18"/>
        <end position="65"/>
    </location>
</feature>
<sequence length="65" mass="7489">MVLMYVIVLLNSRIVNGFNVCNYAAKCTLLNGCIGFGGVYIELVYVVYLDCLIYREMLWNFLQLL</sequence>
<keyword evidence="1" id="KW-0732">Signal</keyword>
<accession>A0AAW1KT98</accession>
<reference evidence="2" key="1">
    <citation type="submission" date="2024-03" db="EMBL/GenBank/DDBJ databases">
        <title>WGS assembly of Saponaria officinalis var. Norfolk2.</title>
        <authorList>
            <person name="Jenkins J."/>
            <person name="Shu S."/>
            <person name="Grimwood J."/>
            <person name="Barry K."/>
            <person name="Goodstein D."/>
            <person name="Schmutz J."/>
            <person name="Leebens-Mack J."/>
            <person name="Osbourn A."/>
        </authorList>
    </citation>
    <scope>NUCLEOTIDE SEQUENCE [LARGE SCALE GENOMIC DNA]</scope>
    <source>
        <strain evidence="2">JIC</strain>
    </source>
</reference>
<feature type="signal peptide" evidence="1">
    <location>
        <begin position="1"/>
        <end position="17"/>
    </location>
</feature>
<protein>
    <submittedName>
        <fullName evidence="2">Uncharacterized protein</fullName>
    </submittedName>
</protein>
<name>A0AAW1KT98_SAPOF</name>